<dbReference type="AlphaFoldDB" id="A0A9D4UDR7"/>
<dbReference type="Proteomes" id="UP000886520">
    <property type="component" value="Chromosome 19"/>
</dbReference>
<gene>
    <name evidence="1" type="ORF">GOP47_0020124</name>
</gene>
<keyword evidence="2" id="KW-1185">Reference proteome</keyword>
<dbReference type="EMBL" id="JABFUD020000019">
    <property type="protein sequence ID" value="KAI5065429.1"/>
    <property type="molecule type" value="Genomic_DNA"/>
</dbReference>
<evidence type="ECO:0000313" key="2">
    <source>
        <dbReference type="Proteomes" id="UP000886520"/>
    </source>
</evidence>
<name>A0A9D4UDR7_ADICA</name>
<organism evidence="1 2">
    <name type="scientific">Adiantum capillus-veneris</name>
    <name type="common">Maidenhair fern</name>
    <dbReference type="NCBI Taxonomy" id="13818"/>
    <lineage>
        <taxon>Eukaryota</taxon>
        <taxon>Viridiplantae</taxon>
        <taxon>Streptophyta</taxon>
        <taxon>Embryophyta</taxon>
        <taxon>Tracheophyta</taxon>
        <taxon>Polypodiopsida</taxon>
        <taxon>Polypodiidae</taxon>
        <taxon>Polypodiales</taxon>
        <taxon>Pteridineae</taxon>
        <taxon>Pteridaceae</taxon>
        <taxon>Vittarioideae</taxon>
        <taxon>Adiantum</taxon>
    </lineage>
</organism>
<protein>
    <submittedName>
        <fullName evidence="1">Uncharacterized protein</fullName>
    </submittedName>
</protein>
<proteinExistence type="predicted"/>
<evidence type="ECO:0000313" key="1">
    <source>
        <dbReference type="EMBL" id="KAI5065429.1"/>
    </source>
</evidence>
<comment type="caution">
    <text evidence="1">The sequence shown here is derived from an EMBL/GenBank/DDBJ whole genome shotgun (WGS) entry which is preliminary data.</text>
</comment>
<sequence>MVGEMVGRFAKWERQNVKLTGECGMVSMPHDEVDVALEGEHMEEVDSGDQLRESWKERVVLL</sequence>
<reference evidence="1" key="1">
    <citation type="submission" date="2021-01" db="EMBL/GenBank/DDBJ databases">
        <title>Adiantum capillus-veneris genome.</title>
        <authorList>
            <person name="Fang Y."/>
            <person name="Liao Q."/>
        </authorList>
    </citation>
    <scope>NUCLEOTIDE SEQUENCE</scope>
    <source>
        <strain evidence="1">H3</strain>
        <tissue evidence="1">Leaf</tissue>
    </source>
</reference>
<accession>A0A9D4UDR7</accession>